<evidence type="ECO:0000256" key="1">
    <source>
        <dbReference type="SAM" id="MobiDB-lite"/>
    </source>
</evidence>
<dbReference type="RefSeq" id="XP_066700070.1">
    <property type="nucleotide sequence ID" value="XM_066843958.1"/>
</dbReference>
<feature type="region of interest" description="Disordered" evidence="1">
    <location>
        <begin position="1"/>
        <end position="65"/>
    </location>
</feature>
<name>A0ABR1QDQ5_9PEZI</name>
<gene>
    <name evidence="2" type="ORF">PG986_007736</name>
</gene>
<organism evidence="2 3">
    <name type="scientific">Apiospora aurea</name>
    <dbReference type="NCBI Taxonomy" id="335848"/>
    <lineage>
        <taxon>Eukaryota</taxon>
        <taxon>Fungi</taxon>
        <taxon>Dikarya</taxon>
        <taxon>Ascomycota</taxon>
        <taxon>Pezizomycotina</taxon>
        <taxon>Sordariomycetes</taxon>
        <taxon>Xylariomycetidae</taxon>
        <taxon>Amphisphaeriales</taxon>
        <taxon>Apiosporaceae</taxon>
        <taxon>Apiospora</taxon>
    </lineage>
</organism>
<keyword evidence="3" id="KW-1185">Reference proteome</keyword>
<evidence type="ECO:0000313" key="2">
    <source>
        <dbReference type="EMBL" id="KAK7952008.1"/>
    </source>
</evidence>
<evidence type="ECO:0000313" key="3">
    <source>
        <dbReference type="Proteomes" id="UP001391051"/>
    </source>
</evidence>
<feature type="compositionally biased region" description="Polar residues" evidence="1">
    <location>
        <begin position="115"/>
        <end position="129"/>
    </location>
</feature>
<sequence>MSKRSWEQESHESSGMEADGLGHSPVSLFGTVQPSPPPQNGNGSIPASRATEQHNGNNDGAPNQIPTISRKIKACAGLCDADLWLLETAGPMAGQMVSGHYTASRENPGVPKEGCSSSPSLRQAHSVSTRLPRATRLINTSTFSGCSNIGSSRGDEHSERTDLGSRDPTSFGGTPFVHAFHDWLRVYVAKLATAHGDQLIEKGMVVDLTSRLAALYRSISVGKFHLMNLMADGLDKVIVALQNSLVATDRSEPSSIDAGTHHFPPAAAVDDIFLDIDSSFVMG</sequence>
<comment type="caution">
    <text evidence="2">The sequence shown here is derived from an EMBL/GenBank/DDBJ whole genome shotgun (WGS) entry which is preliminary data.</text>
</comment>
<feature type="compositionally biased region" description="Basic and acidic residues" evidence="1">
    <location>
        <begin position="153"/>
        <end position="165"/>
    </location>
</feature>
<feature type="compositionally biased region" description="Polar residues" evidence="1">
    <location>
        <begin position="53"/>
        <end position="65"/>
    </location>
</feature>
<accession>A0ABR1QDQ5</accession>
<dbReference type="EMBL" id="JAQQWE010000005">
    <property type="protein sequence ID" value="KAK7952008.1"/>
    <property type="molecule type" value="Genomic_DNA"/>
</dbReference>
<feature type="region of interest" description="Disordered" evidence="1">
    <location>
        <begin position="146"/>
        <end position="167"/>
    </location>
</feature>
<feature type="compositionally biased region" description="Basic and acidic residues" evidence="1">
    <location>
        <begin position="1"/>
        <end position="14"/>
    </location>
</feature>
<dbReference type="GeneID" id="92077020"/>
<feature type="region of interest" description="Disordered" evidence="1">
    <location>
        <begin position="103"/>
        <end position="129"/>
    </location>
</feature>
<reference evidence="2 3" key="1">
    <citation type="submission" date="2023-01" db="EMBL/GenBank/DDBJ databases">
        <title>Analysis of 21 Apiospora genomes using comparative genomics revels a genus with tremendous synthesis potential of carbohydrate active enzymes and secondary metabolites.</title>
        <authorList>
            <person name="Sorensen T."/>
        </authorList>
    </citation>
    <scope>NUCLEOTIDE SEQUENCE [LARGE SCALE GENOMIC DNA]</scope>
    <source>
        <strain evidence="2 3">CBS 24483</strain>
    </source>
</reference>
<protein>
    <submittedName>
        <fullName evidence="2">Uncharacterized protein</fullName>
    </submittedName>
</protein>
<dbReference type="Proteomes" id="UP001391051">
    <property type="component" value="Unassembled WGS sequence"/>
</dbReference>
<proteinExistence type="predicted"/>